<comment type="caution">
    <text evidence="5">The sequence shown here is derived from an EMBL/GenBank/DDBJ whole genome shotgun (WGS) entry which is preliminary data.</text>
</comment>
<dbReference type="InterPro" id="IPR000086">
    <property type="entry name" value="NUDIX_hydrolase_dom"/>
</dbReference>
<accession>A0ABU4AJM8</accession>
<evidence type="ECO:0000256" key="1">
    <source>
        <dbReference type="ARBA" id="ARBA00001946"/>
    </source>
</evidence>
<dbReference type="PROSITE" id="PS51462">
    <property type="entry name" value="NUDIX"/>
    <property type="match status" value="1"/>
</dbReference>
<organism evidence="5 6">
    <name type="scientific">Nitratireductor aquimarinus</name>
    <dbReference type="NCBI Taxonomy" id="889300"/>
    <lineage>
        <taxon>Bacteria</taxon>
        <taxon>Pseudomonadati</taxon>
        <taxon>Pseudomonadota</taxon>
        <taxon>Alphaproteobacteria</taxon>
        <taxon>Hyphomicrobiales</taxon>
        <taxon>Phyllobacteriaceae</taxon>
        <taxon>Nitratireductor</taxon>
    </lineage>
</organism>
<dbReference type="Pfam" id="PF00293">
    <property type="entry name" value="NUDIX"/>
    <property type="match status" value="1"/>
</dbReference>
<evidence type="ECO:0000256" key="2">
    <source>
        <dbReference type="ARBA" id="ARBA00022801"/>
    </source>
</evidence>
<dbReference type="SUPFAM" id="SSF55811">
    <property type="entry name" value="Nudix"/>
    <property type="match status" value="1"/>
</dbReference>
<dbReference type="InterPro" id="IPR015797">
    <property type="entry name" value="NUDIX_hydrolase-like_dom_sf"/>
</dbReference>
<dbReference type="PANTHER" id="PTHR43736:SF1">
    <property type="entry name" value="DIHYDRONEOPTERIN TRIPHOSPHATE DIPHOSPHATASE"/>
    <property type="match status" value="1"/>
</dbReference>
<dbReference type="PANTHER" id="PTHR43736">
    <property type="entry name" value="ADP-RIBOSE PYROPHOSPHATASE"/>
    <property type="match status" value="1"/>
</dbReference>
<keyword evidence="2 3" id="KW-0378">Hydrolase</keyword>
<protein>
    <submittedName>
        <fullName evidence="5">NUDIX domain-containing protein</fullName>
    </submittedName>
</protein>
<evidence type="ECO:0000313" key="6">
    <source>
        <dbReference type="Proteomes" id="UP001185659"/>
    </source>
</evidence>
<dbReference type="CDD" id="cd04673">
    <property type="entry name" value="NUDIX_ADPRase"/>
    <property type="match status" value="1"/>
</dbReference>
<name>A0ABU4AJM8_9HYPH</name>
<dbReference type="InterPro" id="IPR020084">
    <property type="entry name" value="NUDIX_hydrolase_CS"/>
</dbReference>
<feature type="domain" description="Nudix hydrolase" evidence="4">
    <location>
        <begin position="6"/>
        <end position="133"/>
    </location>
</feature>
<dbReference type="InterPro" id="IPR020476">
    <property type="entry name" value="Nudix_hydrolase"/>
</dbReference>
<evidence type="ECO:0000313" key="5">
    <source>
        <dbReference type="EMBL" id="MDV6226454.1"/>
    </source>
</evidence>
<comment type="cofactor">
    <cofactor evidence="1">
        <name>Mg(2+)</name>
        <dbReference type="ChEBI" id="CHEBI:18420"/>
    </cofactor>
</comment>
<dbReference type="Gene3D" id="3.90.79.10">
    <property type="entry name" value="Nucleoside Triphosphate Pyrophosphohydrolase"/>
    <property type="match status" value="1"/>
</dbReference>
<dbReference type="PRINTS" id="PR00502">
    <property type="entry name" value="NUDIXFAMILY"/>
</dbReference>
<comment type="similarity">
    <text evidence="3">Belongs to the Nudix hydrolase family.</text>
</comment>
<gene>
    <name evidence="5" type="ORF">R2G56_09165</name>
</gene>
<dbReference type="RefSeq" id="WP_317561087.1">
    <property type="nucleotide sequence ID" value="NZ_JAWLIP010000003.1"/>
</dbReference>
<evidence type="ECO:0000256" key="3">
    <source>
        <dbReference type="RuleBase" id="RU003476"/>
    </source>
</evidence>
<dbReference type="Proteomes" id="UP001185659">
    <property type="component" value="Unassembled WGS sequence"/>
</dbReference>
<keyword evidence="6" id="KW-1185">Reference proteome</keyword>
<dbReference type="PROSITE" id="PS00893">
    <property type="entry name" value="NUDIX_BOX"/>
    <property type="match status" value="1"/>
</dbReference>
<proteinExistence type="inferred from homology"/>
<evidence type="ECO:0000259" key="4">
    <source>
        <dbReference type="PROSITE" id="PS51462"/>
    </source>
</evidence>
<dbReference type="EMBL" id="JAWLIP010000003">
    <property type="protein sequence ID" value="MDV6226454.1"/>
    <property type="molecule type" value="Genomic_DNA"/>
</dbReference>
<reference evidence="5 6" key="1">
    <citation type="submission" date="2023-10" db="EMBL/GenBank/DDBJ databases">
        <authorList>
            <person name="Venkata Ramana C."/>
            <person name="Sasikala C."/>
            <person name="Dhurka M."/>
        </authorList>
    </citation>
    <scope>NUCLEOTIDE SEQUENCE [LARGE SCALE GENOMIC DNA]</scope>
    <source>
        <strain evidence="5 6">KCTC 32151</strain>
    </source>
</reference>
<sequence length="136" mass="14669">MPTKPKEIRAVSAAIQENGCFLLVRRGRAPAKDYFAFPGGRVEAGETAEQALARELLEETGLTVTTASPYREIVLNGDDEKTYRLTVFCATVMTGEPVAGDDASEAGWFSADAFAAMPLTDSTREIIEELQHLAAS</sequence>